<name>A0ABZ0Z5W6_9CAUD</name>
<keyword evidence="2" id="KW-1185">Reference proteome</keyword>
<accession>A0ABZ0Z5W6</accession>
<proteinExistence type="predicted"/>
<dbReference type="Proteomes" id="UP001358193">
    <property type="component" value="Segment"/>
</dbReference>
<dbReference type="EMBL" id="OR769223">
    <property type="protein sequence ID" value="WQJ53464.1"/>
    <property type="molecule type" value="Genomic_DNA"/>
</dbReference>
<evidence type="ECO:0008006" key="3">
    <source>
        <dbReference type="Google" id="ProtNLM"/>
    </source>
</evidence>
<reference evidence="1 2" key="1">
    <citation type="submission" date="2023-11" db="EMBL/GenBank/DDBJ databases">
        <authorList>
            <person name="Cook R."/>
            <person name="Crisci M."/>
            <person name="Pye H."/>
            <person name="Adriaenssens E."/>
            <person name="Santini J."/>
        </authorList>
    </citation>
    <scope>NUCLEOTIDE SEQUENCE [LARGE SCALE GENOMIC DNA]</scope>
    <source>
        <strain evidence="1">Lak_Megaphage_Sonny</strain>
    </source>
</reference>
<dbReference type="InterPro" id="IPR036286">
    <property type="entry name" value="LexA/Signal_pep-like_sf"/>
</dbReference>
<protein>
    <recommendedName>
        <fullName evidence="3">Peptidase S24/S26A/S26B/S26C domain-containing protein</fullName>
    </recommendedName>
</protein>
<evidence type="ECO:0000313" key="2">
    <source>
        <dbReference type="Proteomes" id="UP001358193"/>
    </source>
</evidence>
<dbReference type="CDD" id="cd06462">
    <property type="entry name" value="Peptidase_S24_S26"/>
    <property type="match status" value="1"/>
</dbReference>
<organism evidence="1 2">
    <name type="scientific">phage Lak_Megaphage_Sonny</name>
    <dbReference type="NCBI Taxonomy" id="3109229"/>
    <lineage>
        <taxon>Viruses</taxon>
        <taxon>Duplodnaviria</taxon>
        <taxon>Heunggongvirae</taxon>
        <taxon>Uroviricota</taxon>
        <taxon>Caudoviricetes</taxon>
        <taxon>Caudoviricetes code 15 clade</taxon>
    </lineage>
</organism>
<dbReference type="SUPFAM" id="SSF51306">
    <property type="entry name" value="LexA/Signal peptidase"/>
    <property type="match status" value="1"/>
</dbReference>
<evidence type="ECO:0000313" key="1">
    <source>
        <dbReference type="EMBL" id="WQJ53464.1"/>
    </source>
</evidence>
<sequence>MNTYTYVGFENREASEHLRAGETCKLIGIGNSMTPILKSRQPVICCPVTEDTVLKKRDIVMCKVKGHYYLHLIHAIKADGQMFLIGNNHGHMNGWVGRNNIYGKVIEIL</sequence>